<evidence type="ECO:0000256" key="2">
    <source>
        <dbReference type="PROSITE-ProRule" id="PRU00497"/>
    </source>
</evidence>
<organism evidence="4 5">
    <name type="scientific">Meganyctiphanes norvegica</name>
    <name type="common">Northern krill</name>
    <name type="synonym">Thysanopoda norvegica</name>
    <dbReference type="NCBI Taxonomy" id="48144"/>
    <lineage>
        <taxon>Eukaryota</taxon>
        <taxon>Metazoa</taxon>
        <taxon>Ecdysozoa</taxon>
        <taxon>Arthropoda</taxon>
        <taxon>Crustacea</taxon>
        <taxon>Multicrustacea</taxon>
        <taxon>Malacostraca</taxon>
        <taxon>Eumalacostraca</taxon>
        <taxon>Eucarida</taxon>
        <taxon>Euphausiacea</taxon>
        <taxon>Euphausiidae</taxon>
        <taxon>Meganyctiphanes</taxon>
    </lineage>
</organism>
<dbReference type="InterPro" id="IPR000618">
    <property type="entry name" value="Insect_cuticle"/>
</dbReference>
<sequence length="135" mass="14694">MHSEVFLAIIVVMLVALAAADKPLPVPLLLRSDIHHVHDDGAHSMDFEVDNGISFQLSGSQGEEGGANMFGTYKMMNAEGELVDVKFVANEFGFQPESSLLPVAPAFPHPIPQFVLDQIAFAEQQKLTQSQESSE</sequence>
<dbReference type="AlphaFoldDB" id="A0AAV2QLU3"/>
<accession>A0AAV2QLU3</accession>
<proteinExistence type="predicted"/>
<comment type="caution">
    <text evidence="4">The sequence shown here is derived from an EMBL/GenBank/DDBJ whole genome shotgun (WGS) entry which is preliminary data.</text>
</comment>
<dbReference type="PROSITE" id="PS00233">
    <property type="entry name" value="CHIT_BIND_RR_1"/>
    <property type="match status" value="1"/>
</dbReference>
<evidence type="ECO:0000256" key="3">
    <source>
        <dbReference type="SAM" id="SignalP"/>
    </source>
</evidence>
<dbReference type="Proteomes" id="UP001497623">
    <property type="component" value="Unassembled WGS sequence"/>
</dbReference>
<dbReference type="Pfam" id="PF00379">
    <property type="entry name" value="Chitin_bind_4"/>
    <property type="match status" value="1"/>
</dbReference>
<gene>
    <name evidence="4" type="ORF">MNOR_LOCUS14357</name>
</gene>
<evidence type="ECO:0000313" key="5">
    <source>
        <dbReference type="Proteomes" id="UP001497623"/>
    </source>
</evidence>
<dbReference type="PROSITE" id="PS51155">
    <property type="entry name" value="CHIT_BIND_RR_2"/>
    <property type="match status" value="1"/>
</dbReference>
<dbReference type="InterPro" id="IPR031311">
    <property type="entry name" value="CHIT_BIND_RR_consensus"/>
</dbReference>
<feature type="chain" id="PRO_5043360010" evidence="3">
    <location>
        <begin position="21"/>
        <end position="135"/>
    </location>
</feature>
<name>A0AAV2QLU3_MEGNR</name>
<dbReference type="EMBL" id="CAXKWB010008564">
    <property type="protein sequence ID" value="CAL4091498.1"/>
    <property type="molecule type" value="Genomic_DNA"/>
</dbReference>
<keyword evidence="3" id="KW-0732">Signal</keyword>
<evidence type="ECO:0000313" key="4">
    <source>
        <dbReference type="EMBL" id="CAL4091498.1"/>
    </source>
</evidence>
<keyword evidence="5" id="KW-1185">Reference proteome</keyword>
<evidence type="ECO:0000256" key="1">
    <source>
        <dbReference type="ARBA" id="ARBA00022460"/>
    </source>
</evidence>
<reference evidence="4 5" key="1">
    <citation type="submission" date="2024-05" db="EMBL/GenBank/DDBJ databases">
        <authorList>
            <person name="Wallberg A."/>
        </authorList>
    </citation>
    <scope>NUCLEOTIDE SEQUENCE [LARGE SCALE GENOMIC DNA]</scope>
</reference>
<keyword evidence="1 2" id="KW-0193">Cuticle</keyword>
<dbReference type="GO" id="GO:0042302">
    <property type="term" value="F:structural constituent of cuticle"/>
    <property type="evidence" value="ECO:0007669"/>
    <property type="project" value="UniProtKB-UniRule"/>
</dbReference>
<protein>
    <submittedName>
        <fullName evidence="4">Uncharacterized protein</fullName>
    </submittedName>
</protein>
<feature type="signal peptide" evidence="3">
    <location>
        <begin position="1"/>
        <end position="20"/>
    </location>
</feature>